<protein>
    <submittedName>
        <fullName evidence="2">Lysophospholipase</fullName>
    </submittedName>
</protein>
<dbReference type="PANTHER" id="PTHR12277:SF79">
    <property type="entry name" value="XAA-PRO DIPEPTIDYL-PEPTIDASE-RELATED"/>
    <property type="match status" value="1"/>
</dbReference>
<dbReference type="InterPro" id="IPR022742">
    <property type="entry name" value="Hydrolase_4"/>
</dbReference>
<dbReference type="InterPro" id="IPR029058">
    <property type="entry name" value="AB_hydrolase_fold"/>
</dbReference>
<reference evidence="2 3" key="1">
    <citation type="submission" date="2022-10" db="EMBL/GenBank/DDBJ databases">
        <title>Roseococcus glaciei nov., sp. nov., isolated from glacier.</title>
        <authorList>
            <person name="Liu Q."/>
            <person name="Xin Y.-H."/>
        </authorList>
    </citation>
    <scope>NUCLEOTIDE SEQUENCE [LARGE SCALE GENOMIC DNA]</scope>
    <source>
        <strain evidence="2 3">MDT2-1-1</strain>
    </source>
</reference>
<keyword evidence="3" id="KW-1185">Reference proteome</keyword>
<dbReference type="Gene3D" id="3.40.50.1820">
    <property type="entry name" value="alpha/beta hydrolase"/>
    <property type="match status" value="1"/>
</dbReference>
<organism evidence="2 3">
    <name type="scientific">Sabulicella glaciei</name>
    <dbReference type="NCBI Taxonomy" id="2984948"/>
    <lineage>
        <taxon>Bacteria</taxon>
        <taxon>Pseudomonadati</taxon>
        <taxon>Pseudomonadota</taxon>
        <taxon>Alphaproteobacteria</taxon>
        <taxon>Acetobacterales</taxon>
        <taxon>Acetobacteraceae</taxon>
        <taxon>Sabulicella</taxon>
    </lineage>
</organism>
<sequence length="285" mass="30499">MWLAYSALILASFYAALLGGMYLAQTGLIFPTALARIERVQLPGSAQHLEIRMPDGAILSGVKLPGTKGTTNERTPRLLGFGGNAWNAEAMALYLHNLFPGQETVAVHYRGYASSSGRPSADALLSDSTLIFDHLQQQDRERPVIAIGFSLGASVAAYLAKRRPVAGLILVTPFDSLEALAQDLYWWAPVGLLLRHRMPTVEFLRGSPVPTALILAGQDRVVPARRSAALRPVIDNLVFEAIIAAGHNDLYGHADFAPAMHEALARIGAAATAARSPPGASASDW</sequence>
<gene>
    <name evidence="2" type="ORF">OF850_08130</name>
</gene>
<evidence type="ECO:0000259" key="1">
    <source>
        <dbReference type="Pfam" id="PF12146"/>
    </source>
</evidence>
<accession>A0ABT3NTU7</accession>
<dbReference type="RefSeq" id="WP_301589502.1">
    <property type="nucleotide sequence ID" value="NZ_JAPFQI010000004.1"/>
</dbReference>
<dbReference type="Proteomes" id="UP001526430">
    <property type="component" value="Unassembled WGS sequence"/>
</dbReference>
<evidence type="ECO:0000313" key="3">
    <source>
        <dbReference type="Proteomes" id="UP001526430"/>
    </source>
</evidence>
<feature type="domain" description="Serine aminopeptidase S33" evidence="1">
    <location>
        <begin position="100"/>
        <end position="179"/>
    </location>
</feature>
<dbReference type="PANTHER" id="PTHR12277">
    <property type="entry name" value="ALPHA/BETA HYDROLASE DOMAIN-CONTAINING PROTEIN"/>
    <property type="match status" value="1"/>
</dbReference>
<comment type="caution">
    <text evidence="2">The sequence shown here is derived from an EMBL/GenBank/DDBJ whole genome shotgun (WGS) entry which is preliminary data.</text>
</comment>
<evidence type="ECO:0000313" key="2">
    <source>
        <dbReference type="EMBL" id="MCW8085589.1"/>
    </source>
</evidence>
<proteinExistence type="predicted"/>
<dbReference type="SUPFAM" id="SSF53474">
    <property type="entry name" value="alpha/beta-Hydrolases"/>
    <property type="match status" value="1"/>
</dbReference>
<dbReference type="EMBL" id="JAPFQI010000004">
    <property type="protein sequence ID" value="MCW8085589.1"/>
    <property type="molecule type" value="Genomic_DNA"/>
</dbReference>
<name>A0ABT3NTU7_9PROT</name>
<dbReference type="Pfam" id="PF12146">
    <property type="entry name" value="Hydrolase_4"/>
    <property type="match status" value="1"/>
</dbReference>